<dbReference type="EMBL" id="CAXAMN010025173">
    <property type="protein sequence ID" value="CAK9093153.1"/>
    <property type="molecule type" value="Genomic_DNA"/>
</dbReference>
<name>A0ABP0QXX7_9DINO</name>
<sequence>MNGPAYLVVRVLHQSSRGIEGCGTRHLNLNIGTKPSQIKAQNPARLDSKTWPPLKVVTPRPPKSPLRFVVPSSLVKLGRRLRFIGFDTALVDSISEASVTAESEKRKMILLEGSRTGALGTVCTVPRSSLEIQLQHILDHFGILLDPALMASRCAECNADKFRLASAWEAASELHASTVERYSEFWRCCNCRKLYWEGGAWCRSMRALGSTPLGPDTGKRADGMPFAKWINCQVQQNFKGFVLVELRLRFCNPRIQEDPSQHVCKVLPAFLQVDVKPIPFQEDLEDLEAQPASPEPPPLAPMSSHFAEDPSLPQDDATADLEKEVPETQERMLPGHTDDTGDAEQRHLLAKTSPASKKSSGGAGKPPPPKPEDPGLPPLVPKELTEETKQAVNAIDALLNRKKRPLRQSLEEALDTRHSLVAADTNDEGKLSSFGQKADEGPRSFGQVLAQAWTGNAGRSPSPTAHVLPWPSHEVSHREVPGLGTLGKALAARVRGLLLHLERTVAIDPDISAADLLQQQDVITEADKIEANLEASGLGKFPPPLMVAGSVEPLPLSTTAISSDEDCKVELLPAGA</sequence>
<evidence type="ECO:0000313" key="3">
    <source>
        <dbReference type="EMBL" id="CAK9093153.1"/>
    </source>
</evidence>
<dbReference type="PANTHER" id="PTHR39081">
    <property type="entry name" value="MUT7-C DOMAIN-CONTAINING PROTEIN"/>
    <property type="match status" value="1"/>
</dbReference>
<comment type="caution">
    <text evidence="3">The sequence shown here is derived from an EMBL/GenBank/DDBJ whole genome shotgun (WGS) entry which is preliminary data.</text>
</comment>
<feature type="region of interest" description="Disordered" evidence="1">
    <location>
        <begin position="288"/>
        <end position="316"/>
    </location>
</feature>
<dbReference type="Pfam" id="PF01927">
    <property type="entry name" value="Mut7-C"/>
    <property type="match status" value="1"/>
</dbReference>
<organism evidence="3 4">
    <name type="scientific">Durusdinium trenchii</name>
    <dbReference type="NCBI Taxonomy" id="1381693"/>
    <lineage>
        <taxon>Eukaryota</taxon>
        <taxon>Sar</taxon>
        <taxon>Alveolata</taxon>
        <taxon>Dinophyceae</taxon>
        <taxon>Suessiales</taxon>
        <taxon>Symbiodiniaceae</taxon>
        <taxon>Durusdinium</taxon>
    </lineage>
</organism>
<evidence type="ECO:0000256" key="1">
    <source>
        <dbReference type="SAM" id="MobiDB-lite"/>
    </source>
</evidence>
<feature type="domain" description="Mut7-C RNAse" evidence="2">
    <location>
        <begin position="67"/>
        <end position="204"/>
    </location>
</feature>
<evidence type="ECO:0000259" key="2">
    <source>
        <dbReference type="Pfam" id="PF01927"/>
    </source>
</evidence>
<keyword evidence="4" id="KW-1185">Reference proteome</keyword>
<feature type="compositionally biased region" description="Low complexity" evidence="1">
    <location>
        <begin position="351"/>
        <end position="360"/>
    </location>
</feature>
<feature type="region of interest" description="Disordered" evidence="1">
    <location>
        <begin position="351"/>
        <end position="381"/>
    </location>
</feature>
<dbReference type="InterPro" id="IPR002782">
    <property type="entry name" value="Mut7-C_RNAse_dom"/>
</dbReference>
<accession>A0ABP0QXX7</accession>
<gene>
    <name evidence="3" type="ORF">CCMP2556_LOCUS44556</name>
</gene>
<protein>
    <recommendedName>
        <fullName evidence="2">Mut7-C RNAse domain-containing protein</fullName>
    </recommendedName>
</protein>
<dbReference type="Proteomes" id="UP001642484">
    <property type="component" value="Unassembled WGS sequence"/>
</dbReference>
<feature type="compositionally biased region" description="Pro residues" evidence="1">
    <location>
        <begin position="365"/>
        <end position="380"/>
    </location>
</feature>
<dbReference type="PANTHER" id="PTHR39081:SF1">
    <property type="entry name" value="MUT7-C RNASE DOMAIN-CONTAINING PROTEIN"/>
    <property type="match status" value="1"/>
</dbReference>
<proteinExistence type="predicted"/>
<evidence type="ECO:0000313" key="4">
    <source>
        <dbReference type="Proteomes" id="UP001642484"/>
    </source>
</evidence>
<reference evidence="3 4" key="1">
    <citation type="submission" date="2024-02" db="EMBL/GenBank/DDBJ databases">
        <authorList>
            <person name="Chen Y."/>
            <person name="Shah S."/>
            <person name="Dougan E. K."/>
            <person name="Thang M."/>
            <person name="Chan C."/>
        </authorList>
    </citation>
    <scope>NUCLEOTIDE SEQUENCE [LARGE SCALE GENOMIC DNA]</scope>
</reference>